<dbReference type="AlphaFoldDB" id="A0A3D8LAX0"/>
<dbReference type="OrthoDB" id="9814400at2"/>
<dbReference type="SUPFAM" id="SSF140931">
    <property type="entry name" value="Fic-like"/>
    <property type="match status" value="1"/>
</dbReference>
<dbReference type="GO" id="GO:0005524">
    <property type="term" value="F:ATP binding"/>
    <property type="evidence" value="ECO:0007669"/>
    <property type="project" value="UniProtKB-KW"/>
</dbReference>
<dbReference type="InterPro" id="IPR003812">
    <property type="entry name" value="Fido"/>
</dbReference>
<feature type="domain" description="Fido" evidence="3">
    <location>
        <begin position="250"/>
        <end position="401"/>
    </location>
</feature>
<name>A0A3D8LAX0_9BACT</name>
<keyword evidence="5" id="KW-1185">Reference proteome</keyword>
<dbReference type="Pfam" id="PF02661">
    <property type="entry name" value="Fic"/>
    <property type="match status" value="1"/>
</dbReference>
<keyword evidence="2" id="KW-0067">ATP-binding</keyword>
<keyword evidence="2" id="KW-0547">Nucleotide-binding</keyword>
<dbReference type="EMBL" id="QRGR01000014">
    <property type="protein sequence ID" value="RDV14538.1"/>
    <property type="molecule type" value="Genomic_DNA"/>
</dbReference>
<sequence>MDSTHITQDILVFNGRTAPEAGSLAGYGSLIGYYQLEVPMPQRLALISKKNRRYNQPEWLVLPPPYQPADTLSGHLTFALKYEGINLLFFRKLFRKLPQEEVTALVQAEYSGQYMRKVWFLYEWLMQEQLPIPDLKIKKAVPLLDERLQYATPGGIRSTRHRIIDNLPGTVAFCPLVYKTEKLERYIGEKLDQRSHAVISGVHKDVLMRTSAFLLLKDSKASFTIEGENPTQSRAVRWGRAIGQAGTRPLSKEELLRLQQIVIENSRFVSMGYRTEGGFVGDHDRATGDPIPDHISARWQDVEPLMQGLLEAAEYLEKVRFHPVLAAAKIAFGFVFIHPFADGNGRLHRYLVHHLLAAMRYTPQGIIFPVSAAILEHIDDYRKVLEGYSHPLLDFIQWKKTGNNNIAVLNETADYYRYFDATAQAEFLFDCVAYTLDKIIPEEVNYLQKYDRLKSWLDDNFQMPDKMVALLVRFLEQSEGRLSKRAREKEFAALTDDDVKEIEASFALYFYS</sequence>
<dbReference type="InterPro" id="IPR036597">
    <property type="entry name" value="Fido-like_dom_sf"/>
</dbReference>
<evidence type="ECO:0000256" key="2">
    <source>
        <dbReference type="PIRSR" id="PIRSR640198-2"/>
    </source>
</evidence>
<comment type="caution">
    <text evidence="4">The sequence shown here is derived from an EMBL/GenBank/DDBJ whole genome shotgun (WGS) entry which is preliminary data.</text>
</comment>
<reference evidence="5" key="1">
    <citation type="submission" date="2018-08" db="EMBL/GenBank/DDBJ databases">
        <authorList>
            <person name="Liu Z.-W."/>
            <person name="Du Z.-J."/>
        </authorList>
    </citation>
    <scope>NUCLEOTIDE SEQUENCE [LARGE SCALE GENOMIC DNA]</scope>
    <source>
        <strain evidence="5">H4X</strain>
    </source>
</reference>
<dbReference type="RefSeq" id="WP_115566217.1">
    <property type="nucleotide sequence ID" value="NZ_QRGR01000014.1"/>
</dbReference>
<dbReference type="PROSITE" id="PS51459">
    <property type="entry name" value="FIDO"/>
    <property type="match status" value="1"/>
</dbReference>
<organism evidence="4 5">
    <name type="scientific">Pontibacter diazotrophicus</name>
    <dbReference type="NCBI Taxonomy" id="1400979"/>
    <lineage>
        <taxon>Bacteria</taxon>
        <taxon>Pseudomonadati</taxon>
        <taxon>Bacteroidota</taxon>
        <taxon>Cytophagia</taxon>
        <taxon>Cytophagales</taxon>
        <taxon>Hymenobacteraceae</taxon>
        <taxon>Pontibacter</taxon>
    </lineage>
</organism>
<feature type="binding site" evidence="2">
    <location>
        <begin position="342"/>
        <end position="349"/>
    </location>
    <ligand>
        <name>ATP</name>
        <dbReference type="ChEBI" id="CHEBI:30616"/>
    </ligand>
</feature>
<evidence type="ECO:0000313" key="5">
    <source>
        <dbReference type="Proteomes" id="UP000256708"/>
    </source>
</evidence>
<feature type="active site" evidence="1">
    <location>
        <position position="338"/>
    </location>
</feature>
<proteinExistence type="predicted"/>
<evidence type="ECO:0000313" key="4">
    <source>
        <dbReference type="EMBL" id="RDV14538.1"/>
    </source>
</evidence>
<dbReference type="PANTHER" id="PTHR13504">
    <property type="entry name" value="FIDO DOMAIN-CONTAINING PROTEIN DDB_G0283145"/>
    <property type="match status" value="1"/>
</dbReference>
<protein>
    <submittedName>
        <fullName evidence="4">Cell filamentation protein Fic</fullName>
    </submittedName>
</protein>
<dbReference type="PANTHER" id="PTHR13504:SF38">
    <property type="entry name" value="FIDO DOMAIN-CONTAINING PROTEIN"/>
    <property type="match status" value="1"/>
</dbReference>
<evidence type="ECO:0000256" key="1">
    <source>
        <dbReference type="PIRSR" id="PIRSR640198-1"/>
    </source>
</evidence>
<dbReference type="InterPro" id="IPR040198">
    <property type="entry name" value="Fido_containing"/>
</dbReference>
<gene>
    <name evidence="4" type="ORF">DXT99_14145</name>
</gene>
<accession>A0A3D8LAX0</accession>
<dbReference type="Proteomes" id="UP000256708">
    <property type="component" value="Unassembled WGS sequence"/>
</dbReference>
<evidence type="ECO:0000259" key="3">
    <source>
        <dbReference type="PROSITE" id="PS51459"/>
    </source>
</evidence>
<dbReference type="Gene3D" id="1.10.3290.10">
    <property type="entry name" value="Fido-like domain"/>
    <property type="match status" value="1"/>
</dbReference>